<dbReference type="EMBL" id="JAPRBD010000003">
    <property type="protein sequence ID" value="MCZ0689359.1"/>
    <property type="molecule type" value="Genomic_DNA"/>
</dbReference>
<dbReference type="AlphaFoldDB" id="A0AAJ1GC77"/>
<evidence type="ECO:0000259" key="4">
    <source>
        <dbReference type="PROSITE" id="PS51898"/>
    </source>
</evidence>
<reference evidence="5" key="1">
    <citation type="submission" date="2022-11" db="EMBL/GenBank/DDBJ databases">
        <title>Temperate bacteriophages infecting mucin-degrading bacterium Ruminococcus gnavus from the human gut.</title>
        <authorList>
            <person name="Buttimer C."/>
        </authorList>
    </citation>
    <scope>NUCLEOTIDE SEQUENCE</scope>
    <source>
        <strain evidence="5">CCUG 52279</strain>
    </source>
</reference>
<feature type="domain" description="Tyr recombinase" evidence="4">
    <location>
        <begin position="220"/>
        <end position="408"/>
    </location>
</feature>
<sequence length="420" mass="47633">MNNNNDIQKTIDQILAELKKKGMTESSIKSGYLSVYRSFLRFLDENDLNEVTEEVCLQYIETQNKIRLFSLMTVASNDSLNRRIRPLVILLRYQKTGALDLSTRGKKVPFSCPIALASAYEAFAAETQKSHLAADTKSTIINSTQRFILSVSEDGLADWGLLDMSYIDLFLSKYKDNQLKYRGTLIYGLKKFLHFLFDNGFCEVDYTEDILSLRIPRNGHVPHTWTPDELKRLLEAVDRQSPKGKRDYAMFSLCIQTGLRAADIRNLKINDINWKTHTLKIITGKTGEPLELPLLDSVGWAIIDYLKNGRPVSGYTNVFLAHHFPYGPIGSTSSLTGALRKYLIKAEIEIKAGEAHGIHTLRSTLAKNMLFCGTELPVISQTLAHRDERTTVGNYLRIDTEHLRDCSLELEWEGESDAEL</sequence>
<dbReference type="Proteomes" id="UP001076974">
    <property type="component" value="Unassembled WGS sequence"/>
</dbReference>
<gene>
    <name evidence="5" type="ORF">OZZ16_05415</name>
</gene>
<evidence type="ECO:0000313" key="5">
    <source>
        <dbReference type="EMBL" id="MCZ0689359.1"/>
    </source>
</evidence>
<dbReference type="GO" id="GO:0015074">
    <property type="term" value="P:DNA integration"/>
    <property type="evidence" value="ECO:0007669"/>
    <property type="project" value="InterPro"/>
</dbReference>
<dbReference type="PROSITE" id="PS51898">
    <property type="entry name" value="TYR_RECOMBINASE"/>
    <property type="match status" value="1"/>
</dbReference>
<dbReference type="Gene3D" id="1.10.443.10">
    <property type="entry name" value="Intergrase catalytic core"/>
    <property type="match status" value="1"/>
</dbReference>
<organism evidence="5 6">
    <name type="scientific">Mediterraneibacter gnavus</name>
    <name type="common">Ruminococcus gnavus</name>
    <dbReference type="NCBI Taxonomy" id="33038"/>
    <lineage>
        <taxon>Bacteria</taxon>
        <taxon>Bacillati</taxon>
        <taxon>Bacillota</taxon>
        <taxon>Clostridia</taxon>
        <taxon>Lachnospirales</taxon>
        <taxon>Lachnospiraceae</taxon>
        <taxon>Mediterraneibacter</taxon>
    </lineage>
</organism>
<accession>A0AAJ1GC77</accession>
<comment type="similarity">
    <text evidence="1">Belongs to the 'phage' integrase family.</text>
</comment>
<dbReference type="InterPro" id="IPR011010">
    <property type="entry name" value="DNA_brk_join_enz"/>
</dbReference>
<dbReference type="RefSeq" id="WP_268806652.1">
    <property type="nucleotide sequence ID" value="NZ_JAPRBD010000003.1"/>
</dbReference>
<dbReference type="InterPro" id="IPR013762">
    <property type="entry name" value="Integrase-like_cat_sf"/>
</dbReference>
<dbReference type="GO" id="GO:0006310">
    <property type="term" value="P:DNA recombination"/>
    <property type="evidence" value="ECO:0007669"/>
    <property type="project" value="UniProtKB-KW"/>
</dbReference>
<evidence type="ECO:0000256" key="1">
    <source>
        <dbReference type="ARBA" id="ARBA00008857"/>
    </source>
</evidence>
<dbReference type="PANTHER" id="PTHR30349">
    <property type="entry name" value="PHAGE INTEGRASE-RELATED"/>
    <property type="match status" value="1"/>
</dbReference>
<keyword evidence="2" id="KW-0238">DNA-binding</keyword>
<dbReference type="PANTHER" id="PTHR30349:SF41">
    <property type="entry name" value="INTEGRASE_RECOMBINASE PROTEIN MJ0367-RELATED"/>
    <property type="match status" value="1"/>
</dbReference>
<dbReference type="InterPro" id="IPR002104">
    <property type="entry name" value="Integrase_catalytic"/>
</dbReference>
<dbReference type="Pfam" id="PF00589">
    <property type="entry name" value="Phage_integrase"/>
    <property type="match status" value="1"/>
</dbReference>
<comment type="caution">
    <text evidence="5">The sequence shown here is derived from an EMBL/GenBank/DDBJ whole genome shotgun (WGS) entry which is preliminary data.</text>
</comment>
<proteinExistence type="inferred from homology"/>
<dbReference type="SUPFAM" id="SSF56349">
    <property type="entry name" value="DNA breaking-rejoining enzymes"/>
    <property type="match status" value="1"/>
</dbReference>
<evidence type="ECO:0000256" key="3">
    <source>
        <dbReference type="ARBA" id="ARBA00023172"/>
    </source>
</evidence>
<evidence type="ECO:0000256" key="2">
    <source>
        <dbReference type="ARBA" id="ARBA00023125"/>
    </source>
</evidence>
<dbReference type="GO" id="GO:0003677">
    <property type="term" value="F:DNA binding"/>
    <property type="evidence" value="ECO:0007669"/>
    <property type="project" value="UniProtKB-KW"/>
</dbReference>
<name>A0AAJ1GC77_MEDGN</name>
<evidence type="ECO:0000313" key="6">
    <source>
        <dbReference type="Proteomes" id="UP001076974"/>
    </source>
</evidence>
<protein>
    <submittedName>
        <fullName evidence="5">Site-specific integrase</fullName>
    </submittedName>
</protein>
<dbReference type="InterPro" id="IPR050090">
    <property type="entry name" value="Tyrosine_recombinase_XerCD"/>
</dbReference>
<keyword evidence="3" id="KW-0233">DNA recombination</keyword>
<dbReference type="CDD" id="cd01188">
    <property type="entry name" value="INT_RitA_C_like"/>
    <property type="match status" value="1"/>
</dbReference>